<dbReference type="EMBL" id="KV427637">
    <property type="protein sequence ID" value="KZT04341.1"/>
    <property type="molecule type" value="Genomic_DNA"/>
</dbReference>
<reference evidence="1 2" key="1">
    <citation type="journal article" date="2016" name="Mol. Biol. Evol.">
        <title>Comparative Genomics of Early-Diverging Mushroom-Forming Fungi Provides Insights into the Origins of Lignocellulose Decay Capabilities.</title>
        <authorList>
            <person name="Nagy L.G."/>
            <person name="Riley R."/>
            <person name="Tritt A."/>
            <person name="Adam C."/>
            <person name="Daum C."/>
            <person name="Floudas D."/>
            <person name="Sun H."/>
            <person name="Yadav J.S."/>
            <person name="Pangilinan J."/>
            <person name="Larsson K.H."/>
            <person name="Matsuura K."/>
            <person name="Barry K."/>
            <person name="Labutti K."/>
            <person name="Kuo R."/>
            <person name="Ohm R.A."/>
            <person name="Bhattacharya S.S."/>
            <person name="Shirouzu T."/>
            <person name="Yoshinaga Y."/>
            <person name="Martin F.M."/>
            <person name="Grigoriev I.V."/>
            <person name="Hibbett D.S."/>
        </authorList>
    </citation>
    <scope>NUCLEOTIDE SEQUENCE [LARGE SCALE GENOMIC DNA]</scope>
    <source>
        <strain evidence="1 2">93-53</strain>
    </source>
</reference>
<organism evidence="1 2">
    <name type="scientific">Laetiporus sulphureus 93-53</name>
    <dbReference type="NCBI Taxonomy" id="1314785"/>
    <lineage>
        <taxon>Eukaryota</taxon>
        <taxon>Fungi</taxon>
        <taxon>Dikarya</taxon>
        <taxon>Basidiomycota</taxon>
        <taxon>Agaricomycotina</taxon>
        <taxon>Agaricomycetes</taxon>
        <taxon>Polyporales</taxon>
        <taxon>Laetiporus</taxon>
    </lineage>
</organism>
<evidence type="ECO:0000313" key="2">
    <source>
        <dbReference type="Proteomes" id="UP000076871"/>
    </source>
</evidence>
<accession>A0A165D8N6</accession>
<protein>
    <submittedName>
        <fullName evidence="1">Uncharacterized protein</fullName>
    </submittedName>
</protein>
<dbReference type="RefSeq" id="XP_040762081.1">
    <property type="nucleotide sequence ID" value="XM_040901912.1"/>
</dbReference>
<gene>
    <name evidence="1" type="ORF">LAESUDRAFT_305484</name>
</gene>
<evidence type="ECO:0000313" key="1">
    <source>
        <dbReference type="EMBL" id="KZT04341.1"/>
    </source>
</evidence>
<dbReference type="GeneID" id="63818943"/>
<proteinExistence type="predicted"/>
<dbReference type="Proteomes" id="UP000076871">
    <property type="component" value="Unassembled WGS sequence"/>
</dbReference>
<name>A0A165D8N6_9APHY</name>
<sequence>MRYCEIVCRAQAGRRIGRHTWGPGRMSVGTSVNVKTPRHVNSLCRSLDIGHEPHGDAGWSNMWSNTERHTRGRRQSHEYATASLSSSNKGVWSGGRREGTRKARTRDAVPIPAPIPLCRDWLGCAWRVSHSNSCASKVREWYLLEGILCLSIVLCLMRTDTSTGSMRHRQDQAAP</sequence>
<dbReference type="InParanoid" id="A0A165D8N6"/>
<dbReference type="AlphaFoldDB" id="A0A165D8N6"/>
<keyword evidence="2" id="KW-1185">Reference proteome</keyword>